<dbReference type="AlphaFoldDB" id="A0A2S8GUA7"/>
<name>A0A2S8GUA7_9BACT</name>
<organism evidence="2 3">
    <name type="scientific">Blastopirellula marina</name>
    <dbReference type="NCBI Taxonomy" id="124"/>
    <lineage>
        <taxon>Bacteria</taxon>
        <taxon>Pseudomonadati</taxon>
        <taxon>Planctomycetota</taxon>
        <taxon>Planctomycetia</taxon>
        <taxon>Pirellulales</taxon>
        <taxon>Pirellulaceae</taxon>
        <taxon>Blastopirellula</taxon>
    </lineage>
</organism>
<evidence type="ECO:0000313" key="3">
    <source>
        <dbReference type="Proteomes" id="UP000237819"/>
    </source>
</evidence>
<protein>
    <submittedName>
        <fullName evidence="2">Uncharacterized protein</fullName>
    </submittedName>
</protein>
<sequence>MLSPLKLVIAILVVGVSMILSAPIRNSGAATQPVATPRERKAPVPTAEERCPNRIKTTHDLGDATGCRFD</sequence>
<reference evidence="2 3" key="1">
    <citation type="submission" date="2018-02" db="EMBL/GenBank/DDBJ databases">
        <title>Comparative genomes isolates from brazilian mangrove.</title>
        <authorList>
            <person name="Araujo J.E."/>
            <person name="Taketani R.G."/>
            <person name="Silva M.C.P."/>
            <person name="Loureco M.V."/>
            <person name="Andreote F.D."/>
        </authorList>
    </citation>
    <scope>NUCLEOTIDE SEQUENCE [LARGE SCALE GENOMIC DNA]</scope>
    <source>
        <strain evidence="2 3">Nap-Phe MGV</strain>
    </source>
</reference>
<dbReference type="RefSeq" id="WP_105333904.1">
    <property type="nucleotide sequence ID" value="NZ_PUHZ01000004.1"/>
</dbReference>
<gene>
    <name evidence="2" type="ORF">C5Y93_03020</name>
</gene>
<dbReference type="Proteomes" id="UP000237819">
    <property type="component" value="Unassembled WGS sequence"/>
</dbReference>
<evidence type="ECO:0000313" key="2">
    <source>
        <dbReference type="EMBL" id="PQO47644.1"/>
    </source>
</evidence>
<feature type="region of interest" description="Disordered" evidence="1">
    <location>
        <begin position="26"/>
        <end position="70"/>
    </location>
</feature>
<dbReference type="EMBL" id="PUHZ01000004">
    <property type="protein sequence ID" value="PQO47644.1"/>
    <property type="molecule type" value="Genomic_DNA"/>
</dbReference>
<evidence type="ECO:0000256" key="1">
    <source>
        <dbReference type="SAM" id="MobiDB-lite"/>
    </source>
</evidence>
<proteinExistence type="predicted"/>
<accession>A0A2S8GUA7</accession>
<comment type="caution">
    <text evidence="2">The sequence shown here is derived from an EMBL/GenBank/DDBJ whole genome shotgun (WGS) entry which is preliminary data.</text>
</comment>
<feature type="compositionally biased region" description="Basic and acidic residues" evidence="1">
    <location>
        <begin position="37"/>
        <end position="62"/>
    </location>
</feature>